<evidence type="ECO:0000259" key="2">
    <source>
        <dbReference type="PROSITE" id="PS50972"/>
    </source>
</evidence>
<dbReference type="GO" id="GO:0005829">
    <property type="term" value="C:cytosol"/>
    <property type="evidence" value="ECO:0007669"/>
    <property type="project" value="TreeGrafter"/>
</dbReference>
<dbReference type="PANTHER" id="PTHR20941">
    <property type="entry name" value="FOLATE SYNTHESIS PROTEINS"/>
    <property type="match status" value="1"/>
</dbReference>
<evidence type="ECO:0000256" key="1">
    <source>
        <dbReference type="SAM" id="MobiDB-lite"/>
    </source>
</evidence>
<protein>
    <submittedName>
        <fullName evidence="3">Inactive dihydropteroate synthase 2</fullName>
    </submittedName>
</protein>
<dbReference type="GO" id="GO:0009396">
    <property type="term" value="P:folic acid-containing compound biosynthetic process"/>
    <property type="evidence" value="ECO:0007669"/>
    <property type="project" value="InterPro"/>
</dbReference>
<proteinExistence type="predicted"/>
<dbReference type="InterPro" id="IPR045031">
    <property type="entry name" value="DHP_synth-like"/>
</dbReference>
<feature type="domain" description="Pterin-binding" evidence="2">
    <location>
        <begin position="34"/>
        <end position="316"/>
    </location>
</feature>
<name>A0A919KV26_9MICO</name>
<dbReference type="Proteomes" id="UP000627369">
    <property type="component" value="Unassembled WGS sequence"/>
</dbReference>
<organism evidence="3 4">
    <name type="scientific">Promicromonospora soli</name>
    <dbReference type="NCBI Taxonomy" id="2035533"/>
    <lineage>
        <taxon>Bacteria</taxon>
        <taxon>Bacillati</taxon>
        <taxon>Actinomycetota</taxon>
        <taxon>Actinomycetes</taxon>
        <taxon>Micrococcales</taxon>
        <taxon>Promicromonosporaceae</taxon>
        <taxon>Promicromonospora</taxon>
    </lineage>
</organism>
<dbReference type="Gene3D" id="3.20.20.20">
    <property type="entry name" value="Dihydropteroate synthase-like"/>
    <property type="match status" value="1"/>
</dbReference>
<dbReference type="InterPro" id="IPR000489">
    <property type="entry name" value="Pterin-binding_dom"/>
</dbReference>
<comment type="caution">
    <text evidence="3">The sequence shown here is derived from an EMBL/GenBank/DDBJ whole genome shotgun (WGS) entry which is preliminary data.</text>
</comment>
<sequence>MDGSDIPRATVPPASAPLMLRGREVGLDGRAVRPVVMAVLNRTTDSFYAPARLPDDAAALAAAERAFAAGAEILDVGGVRAGNGAPVDEAEEIRRVVPFVAAVRRAVPDLLVSVDTWRAGVARAAIDAGADLINDTWAGHDPGLVEAAGAAGVGVVCSHTGGAVPRTDPYRVEYRLPPAEPAEPRVSTSSTSERSTSGRFDGRDGLLADVVATLRAAAERAVACGVPRASVLVDPTHDFGKNTWHSLHLLRRTDALAGLGFPLLMALSRKDFVGETLDLPPEERLEGTLAATAVAAWLGARVFRAHDVTATRRVLDLVAALRDEAPPAVALRGLA</sequence>
<dbReference type="PANTHER" id="PTHR20941:SF8">
    <property type="entry name" value="INACTIVE DIHYDROPTEROATE SYNTHASE 2"/>
    <property type="match status" value="1"/>
</dbReference>
<reference evidence="3" key="2">
    <citation type="submission" date="2020-09" db="EMBL/GenBank/DDBJ databases">
        <authorList>
            <person name="Sun Q."/>
            <person name="Zhou Y."/>
        </authorList>
    </citation>
    <scope>NUCLEOTIDE SEQUENCE</scope>
    <source>
        <strain evidence="3">CGMCC 4.7398</strain>
    </source>
</reference>
<dbReference type="AlphaFoldDB" id="A0A919KV26"/>
<accession>A0A919KV26</accession>
<keyword evidence="4" id="KW-1185">Reference proteome</keyword>
<dbReference type="SUPFAM" id="SSF51717">
    <property type="entry name" value="Dihydropteroate synthetase-like"/>
    <property type="match status" value="1"/>
</dbReference>
<evidence type="ECO:0000313" key="4">
    <source>
        <dbReference type="Proteomes" id="UP000627369"/>
    </source>
</evidence>
<dbReference type="EMBL" id="BNAS01000003">
    <property type="protein sequence ID" value="GHH73723.1"/>
    <property type="molecule type" value="Genomic_DNA"/>
</dbReference>
<dbReference type="PROSITE" id="PS50972">
    <property type="entry name" value="PTERIN_BINDING"/>
    <property type="match status" value="1"/>
</dbReference>
<gene>
    <name evidence="3" type="primary">folP2</name>
    <name evidence="3" type="ORF">GCM10017772_26040</name>
</gene>
<feature type="compositionally biased region" description="Low complexity" evidence="1">
    <location>
        <begin position="187"/>
        <end position="197"/>
    </location>
</feature>
<evidence type="ECO:0000313" key="3">
    <source>
        <dbReference type="EMBL" id="GHH73723.1"/>
    </source>
</evidence>
<reference evidence="3" key="1">
    <citation type="journal article" date="2014" name="Int. J. Syst. Evol. Microbiol.">
        <title>Complete genome sequence of Corynebacterium casei LMG S-19264T (=DSM 44701T), isolated from a smear-ripened cheese.</title>
        <authorList>
            <consortium name="US DOE Joint Genome Institute (JGI-PGF)"/>
            <person name="Walter F."/>
            <person name="Albersmeier A."/>
            <person name="Kalinowski J."/>
            <person name="Ruckert C."/>
        </authorList>
    </citation>
    <scope>NUCLEOTIDE SEQUENCE</scope>
    <source>
        <strain evidence="3">CGMCC 4.7398</strain>
    </source>
</reference>
<dbReference type="InterPro" id="IPR011005">
    <property type="entry name" value="Dihydropteroate_synth-like_sf"/>
</dbReference>
<feature type="region of interest" description="Disordered" evidence="1">
    <location>
        <begin position="177"/>
        <end position="199"/>
    </location>
</feature>
<dbReference type="Pfam" id="PF00809">
    <property type="entry name" value="Pterin_bind"/>
    <property type="match status" value="1"/>
</dbReference>